<protein>
    <submittedName>
        <fullName evidence="1">Phytanoyl-CoA dioxygenase family protein</fullName>
    </submittedName>
</protein>
<dbReference type="Proteomes" id="UP000317371">
    <property type="component" value="Unassembled WGS sequence"/>
</dbReference>
<reference evidence="1 2" key="1">
    <citation type="submission" date="2019-06" db="EMBL/GenBank/DDBJ databases">
        <title>Genome sequence of Litorilinea aerophila BAA-2444.</title>
        <authorList>
            <person name="Maclea K.S."/>
            <person name="Maurais E.G."/>
            <person name="Iannazzi L.C."/>
        </authorList>
    </citation>
    <scope>NUCLEOTIDE SEQUENCE [LARGE SCALE GENOMIC DNA]</scope>
    <source>
        <strain evidence="1 2">ATCC BAA-2444</strain>
    </source>
</reference>
<comment type="caution">
    <text evidence="1">The sequence shown here is derived from an EMBL/GenBank/DDBJ whole genome shotgun (WGS) entry which is preliminary data.</text>
</comment>
<evidence type="ECO:0000313" key="1">
    <source>
        <dbReference type="EMBL" id="TQE94789.1"/>
    </source>
</evidence>
<dbReference type="EMBL" id="VIGC01000020">
    <property type="protein sequence ID" value="TQE94789.1"/>
    <property type="molecule type" value="Genomic_DNA"/>
</dbReference>
<dbReference type="Gene3D" id="2.60.120.620">
    <property type="entry name" value="q2cbj1_9rhob like domain"/>
    <property type="match status" value="1"/>
</dbReference>
<sequence>MNIRFGYRDLAFPSPELGELRDSSDLLGDLPALQARMAEDGYLLLRGLLPRATVLQARRTILEYMAAQEALTPGEPVLEGVMPRGGRTVPMMGRKGIAHHPDVLAVVEHPRLFDFFAAYFGEPALTFNYKWLRAVGNERYTGAHYDFVYMGRGSPRLHTVWIPFGDIPVHQGTLAMCVGSHNLESFAILRETYGRMDVDRDRTEGWFTRDPMEIVEKFGGRWLTAPFYAGDVILFGMHTMHASTTNLTNRFRLSCDVRFQPASEPADPRWVGEGTGHTALGKEPLRSMEEARAAWGL</sequence>
<dbReference type="PANTHER" id="PTHR40128:SF1">
    <property type="entry name" value="PHYTANOYL-COA HYDROXYLASE"/>
    <property type="match status" value="1"/>
</dbReference>
<keyword evidence="2" id="KW-1185">Reference proteome</keyword>
<dbReference type="InterPro" id="IPR008775">
    <property type="entry name" value="Phytyl_CoA_dOase-like"/>
</dbReference>
<name>A0A540VDE8_9CHLR</name>
<organism evidence="1 2">
    <name type="scientific">Litorilinea aerophila</name>
    <dbReference type="NCBI Taxonomy" id="1204385"/>
    <lineage>
        <taxon>Bacteria</taxon>
        <taxon>Bacillati</taxon>
        <taxon>Chloroflexota</taxon>
        <taxon>Caldilineae</taxon>
        <taxon>Caldilineales</taxon>
        <taxon>Caldilineaceae</taxon>
        <taxon>Litorilinea</taxon>
    </lineage>
</organism>
<dbReference type="RefSeq" id="WP_141611014.1">
    <property type="nucleotide sequence ID" value="NZ_VIGC02000020.1"/>
</dbReference>
<keyword evidence="1" id="KW-0223">Dioxygenase</keyword>
<dbReference type="OrthoDB" id="183023at2"/>
<gene>
    <name evidence="1" type="ORF">FKZ61_15300</name>
</gene>
<proteinExistence type="predicted"/>
<dbReference type="SUPFAM" id="SSF51197">
    <property type="entry name" value="Clavaminate synthase-like"/>
    <property type="match status" value="1"/>
</dbReference>
<accession>A0A540VDE8</accession>
<dbReference type="PANTHER" id="PTHR40128">
    <property type="entry name" value="EXPRESSED PROTEIN"/>
    <property type="match status" value="1"/>
</dbReference>
<dbReference type="AlphaFoldDB" id="A0A540VDE8"/>
<evidence type="ECO:0000313" key="2">
    <source>
        <dbReference type="Proteomes" id="UP000317371"/>
    </source>
</evidence>
<keyword evidence="1" id="KW-0560">Oxidoreductase</keyword>
<dbReference type="InParanoid" id="A0A540VDE8"/>
<dbReference type="Pfam" id="PF05721">
    <property type="entry name" value="PhyH"/>
    <property type="match status" value="1"/>
</dbReference>
<dbReference type="GO" id="GO:0016706">
    <property type="term" value="F:2-oxoglutarate-dependent dioxygenase activity"/>
    <property type="evidence" value="ECO:0007669"/>
    <property type="project" value="UniProtKB-ARBA"/>
</dbReference>